<evidence type="ECO:0000256" key="2">
    <source>
        <dbReference type="ARBA" id="ARBA00006771"/>
    </source>
</evidence>
<comment type="subcellular location">
    <subcellularLocation>
        <location evidence="1 8">Mitochondrion inner membrane</location>
        <topology evidence="1 8">Single-pass membrane protein</topology>
    </subcellularLocation>
</comment>
<name>A0A9Q0S503_9DIPT</name>
<evidence type="ECO:0000256" key="3">
    <source>
        <dbReference type="ARBA" id="ARBA00022692"/>
    </source>
</evidence>
<evidence type="ECO:0000256" key="6">
    <source>
        <dbReference type="ARBA" id="ARBA00023128"/>
    </source>
</evidence>
<dbReference type="EMBL" id="WJQU01000002">
    <property type="protein sequence ID" value="KAJ6644188.1"/>
    <property type="molecule type" value="Genomic_DNA"/>
</dbReference>
<reference evidence="9" key="1">
    <citation type="submission" date="2022-07" db="EMBL/GenBank/DDBJ databases">
        <authorList>
            <person name="Trinca V."/>
            <person name="Uliana J.V.C."/>
            <person name="Torres T.T."/>
            <person name="Ward R.J."/>
            <person name="Monesi N."/>
        </authorList>
    </citation>
    <scope>NUCLEOTIDE SEQUENCE</scope>
    <source>
        <strain evidence="9">HSMRA1968</strain>
        <tissue evidence="9">Whole embryos</tissue>
    </source>
</reference>
<gene>
    <name evidence="9" type="primary">QIL1</name>
    <name evidence="9" type="ORF">Bhyg_09155</name>
</gene>
<keyword evidence="6 8" id="KW-0496">Mitochondrion</keyword>
<dbReference type="GO" id="GO:0061617">
    <property type="term" value="C:MICOS complex"/>
    <property type="evidence" value="ECO:0007669"/>
    <property type="project" value="UniProtKB-UniRule"/>
</dbReference>
<proteinExistence type="inferred from homology"/>
<comment type="similarity">
    <text evidence="2 8">Belongs to the MICOS complex subunit Mic13 family.</text>
</comment>
<dbReference type="GO" id="GO:0044284">
    <property type="term" value="C:mitochondrial crista junction"/>
    <property type="evidence" value="ECO:0007669"/>
    <property type="project" value="TreeGrafter"/>
</dbReference>
<evidence type="ECO:0000256" key="4">
    <source>
        <dbReference type="ARBA" id="ARBA00022792"/>
    </source>
</evidence>
<dbReference type="Proteomes" id="UP001151699">
    <property type="component" value="Chromosome B"/>
</dbReference>
<dbReference type="AlphaFoldDB" id="A0A9Q0S503"/>
<sequence length="114" mass="12803">MGLFSFAVKGGILYSAFYATRHYNVWADSEKSSALYNELSQKASPHLKSVRAQIPLEIPPLPSSGELCYIYTHYHNKAVKNTIYFIHRLPCYLGQWAKTAKDGISKALEAPPPK</sequence>
<comment type="function">
    <text evidence="8">Component of the MICOS complex, a large protein complex of the mitochondrial inner membrane that plays crucial roles in the maintenance of crista junctions, inner membrane architecture, and formation of contact sites to the outer membrane.</text>
</comment>
<keyword evidence="3" id="KW-0812">Transmembrane</keyword>
<keyword evidence="5" id="KW-1133">Transmembrane helix</keyword>
<organism evidence="9 10">
    <name type="scientific">Pseudolycoriella hygida</name>
    <dbReference type="NCBI Taxonomy" id="35572"/>
    <lineage>
        <taxon>Eukaryota</taxon>
        <taxon>Metazoa</taxon>
        <taxon>Ecdysozoa</taxon>
        <taxon>Arthropoda</taxon>
        <taxon>Hexapoda</taxon>
        <taxon>Insecta</taxon>
        <taxon>Pterygota</taxon>
        <taxon>Neoptera</taxon>
        <taxon>Endopterygota</taxon>
        <taxon>Diptera</taxon>
        <taxon>Nematocera</taxon>
        <taxon>Sciaroidea</taxon>
        <taxon>Sciaridae</taxon>
        <taxon>Pseudolycoriella</taxon>
    </lineage>
</organism>
<evidence type="ECO:0000313" key="10">
    <source>
        <dbReference type="Proteomes" id="UP001151699"/>
    </source>
</evidence>
<dbReference type="PANTHER" id="PTHR31816">
    <property type="entry name" value="MICOS COMPLEX SUBUNIT MIC13"/>
    <property type="match status" value="1"/>
</dbReference>
<keyword evidence="4 8" id="KW-0999">Mitochondrion inner membrane</keyword>
<dbReference type="Pfam" id="PF15884">
    <property type="entry name" value="QIL1"/>
    <property type="match status" value="1"/>
</dbReference>
<evidence type="ECO:0000256" key="1">
    <source>
        <dbReference type="ARBA" id="ARBA00004434"/>
    </source>
</evidence>
<comment type="subunit">
    <text evidence="8">Component of the mitochondrial contact site and cristae organizing system (MICOS) complex.</text>
</comment>
<dbReference type="InterPro" id="IPR026769">
    <property type="entry name" value="Mic13"/>
</dbReference>
<dbReference type="PANTHER" id="PTHR31816:SF3">
    <property type="entry name" value="MICOS COMPLEX SUBUNIT MIC13"/>
    <property type="match status" value="1"/>
</dbReference>
<dbReference type="GO" id="GO:0042407">
    <property type="term" value="P:cristae formation"/>
    <property type="evidence" value="ECO:0007669"/>
    <property type="project" value="TreeGrafter"/>
</dbReference>
<evidence type="ECO:0000256" key="8">
    <source>
        <dbReference type="RuleBase" id="RU363009"/>
    </source>
</evidence>
<protein>
    <recommendedName>
        <fullName evidence="8">MICOS complex subunit MIC13</fullName>
    </recommendedName>
</protein>
<accession>A0A9Q0S503</accession>
<evidence type="ECO:0000256" key="7">
    <source>
        <dbReference type="ARBA" id="ARBA00023136"/>
    </source>
</evidence>
<keyword evidence="7" id="KW-0472">Membrane</keyword>
<dbReference type="OrthoDB" id="5948578at2759"/>
<keyword evidence="10" id="KW-1185">Reference proteome</keyword>
<evidence type="ECO:0000313" key="9">
    <source>
        <dbReference type="EMBL" id="KAJ6644188.1"/>
    </source>
</evidence>
<comment type="caution">
    <text evidence="9">The sequence shown here is derived from an EMBL/GenBank/DDBJ whole genome shotgun (WGS) entry which is preliminary data.</text>
</comment>
<evidence type="ECO:0000256" key="5">
    <source>
        <dbReference type="ARBA" id="ARBA00022989"/>
    </source>
</evidence>